<keyword evidence="1" id="KW-1133">Transmembrane helix</keyword>
<protein>
    <submittedName>
        <fullName evidence="2">Uncharacterized protein</fullName>
    </submittedName>
</protein>
<reference evidence="2 3" key="1">
    <citation type="submission" date="2019-06" db="EMBL/GenBank/DDBJ databases">
        <title>Genome Sequence of the Brown Rot Fungal Pathogen Monilinia laxa.</title>
        <authorList>
            <person name="De Miccolis Angelini R.M."/>
            <person name="Landi L."/>
            <person name="Abate D."/>
            <person name="Pollastro S."/>
            <person name="Romanazzi G."/>
            <person name="Faretra F."/>
        </authorList>
    </citation>
    <scope>NUCLEOTIDE SEQUENCE [LARGE SCALE GENOMIC DNA]</scope>
    <source>
        <strain evidence="2 3">Mlax316</strain>
    </source>
</reference>
<keyword evidence="3" id="KW-1185">Reference proteome</keyword>
<dbReference type="Proteomes" id="UP000326757">
    <property type="component" value="Unassembled WGS sequence"/>
</dbReference>
<keyword evidence="1" id="KW-0472">Membrane</keyword>
<evidence type="ECO:0000313" key="2">
    <source>
        <dbReference type="EMBL" id="KAB8300418.1"/>
    </source>
</evidence>
<dbReference type="OrthoDB" id="3562690at2759"/>
<comment type="caution">
    <text evidence="2">The sequence shown here is derived from an EMBL/GenBank/DDBJ whole genome shotgun (WGS) entry which is preliminary data.</text>
</comment>
<keyword evidence="1" id="KW-0812">Transmembrane</keyword>
<name>A0A5N6KB84_MONLA</name>
<evidence type="ECO:0000313" key="3">
    <source>
        <dbReference type="Proteomes" id="UP000326757"/>
    </source>
</evidence>
<accession>A0A5N6KB84</accession>
<organism evidence="2 3">
    <name type="scientific">Monilinia laxa</name>
    <name type="common">Brown rot fungus</name>
    <name type="synonym">Sclerotinia laxa</name>
    <dbReference type="NCBI Taxonomy" id="61186"/>
    <lineage>
        <taxon>Eukaryota</taxon>
        <taxon>Fungi</taxon>
        <taxon>Dikarya</taxon>
        <taxon>Ascomycota</taxon>
        <taxon>Pezizomycotina</taxon>
        <taxon>Leotiomycetes</taxon>
        <taxon>Helotiales</taxon>
        <taxon>Sclerotiniaceae</taxon>
        <taxon>Monilinia</taxon>
    </lineage>
</organism>
<dbReference type="EMBL" id="VIGI01000005">
    <property type="protein sequence ID" value="KAB8300418.1"/>
    <property type="molecule type" value="Genomic_DNA"/>
</dbReference>
<gene>
    <name evidence="2" type="ORF">EYC80_000592</name>
</gene>
<proteinExistence type="predicted"/>
<feature type="transmembrane region" description="Helical" evidence="1">
    <location>
        <begin position="271"/>
        <end position="294"/>
    </location>
</feature>
<dbReference type="PANTHER" id="PTHR35394">
    <property type="entry name" value="DUF3176 DOMAIN-CONTAINING PROTEIN"/>
    <property type="match status" value="1"/>
</dbReference>
<evidence type="ECO:0000256" key="1">
    <source>
        <dbReference type="SAM" id="Phobius"/>
    </source>
</evidence>
<dbReference type="PANTHER" id="PTHR35394:SF5">
    <property type="entry name" value="DUF3176 DOMAIN-CONTAINING PROTEIN"/>
    <property type="match status" value="1"/>
</dbReference>
<dbReference type="AlphaFoldDB" id="A0A5N6KB84"/>
<sequence>MSMTDDMALAKTIHWYDGNQFKPGFEKAIVLIPKTIVSDAQTDVDTGEPWIDCNTTAASNSWHCRGYGAAVCEMQPCVRTYNATVTAGQLEEHVISDSGSSAWVVNPYSEIGMVDTHCLSDAEKEALVQKGYQFDDSSQWLGYNASASWEHEDDELVSSLLSHNCLYLMQNLFNGTFPDWGHLVGKNLWGDITSTGGMVTNGTWQVTGLSGPSMLSDLYNGSHVDFENVQETFANLSNIMTDWLRIHGNSTYAGPAIGDVLHYATCLRVQWPWIAFPAILAVLALVFFVAVVIVTSRQQVPVWKSSLLPWIMKGPSSGFLSESGADTSDMDQSSKGIVATLVKGPDPRIELVQRDNDIPDTTDGAS</sequence>